<keyword evidence="1" id="KW-0812">Transmembrane</keyword>
<proteinExistence type="predicted"/>
<protein>
    <submittedName>
        <fullName evidence="2">Uncharacterized protein</fullName>
    </submittedName>
</protein>
<keyword evidence="1" id="KW-0472">Membrane</keyword>
<gene>
    <name evidence="2" type="ORF">SAMN04488505_102127</name>
</gene>
<evidence type="ECO:0000256" key="1">
    <source>
        <dbReference type="SAM" id="Phobius"/>
    </source>
</evidence>
<reference evidence="2 3" key="1">
    <citation type="submission" date="2016-10" db="EMBL/GenBank/DDBJ databases">
        <authorList>
            <person name="de Groot N.N."/>
        </authorList>
    </citation>
    <scope>NUCLEOTIDE SEQUENCE [LARGE SCALE GENOMIC DNA]</scope>
    <source>
        <strain evidence="2 3">DSM 21039</strain>
    </source>
</reference>
<dbReference type="EMBL" id="FOBB01000002">
    <property type="protein sequence ID" value="SEL37201.1"/>
    <property type="molecule type" value="Genomic_DNA"/>
</dbReference>
<feature type="transmembrane region" description="Helical" evidence="1">
    <location>
        <begin position="12"/>
        <end position="28"/>
    </location>
</feature>
<accession>A0A1H7PMY6</accession>
<name>A0A1H7PMY6_9BACT</name>
<keyword evidence="3" id="KW-1185">Reference proteome</keyword>
<keyword evidence="1" id="KW-1133">Transmembrane helix</keyword>
<sequence>MKVPYIRSSKFLTVIFWVIITIAAFALYRKESTSAVIQYNSTQDFDIYITDKLKWITSPDSHKVGHAGFIMSLNDTLGRHVTDIWLTEGELDTQKINPYNDWKKLLQGTNAIIVIL</sequence>
<evidence type="ECO:0000313" key="2">
    <source>
        <dbReference type="EMBL" id="SEL37201.1"/>
    </source>
</evidence>
<evidence type="ECO:0000313" key="3">
    <source>
        <dbReference type="Proteomes" id="UP000198984"/>
    </source>
</evidence>
<organism evidence="2 3">
    <name type="scientific">Chitinophaga rupis</name>
    <dbReference type="NCBI Taxonomy" id="573321"/>
    <lineage>
        <taxon>Bacteria</taxon>
        <taxon>Pseudomonadati</taxon>
        <taxon>Bacteroidota</taxon>
        <taxon>Chitinophagia</taxon>
        <taxon>Chitinophagales</taxon>
        <taxon>Chitinophagaceae</taxon>
        <taxon>Chitinophaga</taxon>
    </lineage>
</organism>
<dbReference type="AlphaFoldDB" id="A0A1H7PMY6"/>
<dbReference type="RefSeq" id="WP_143080934.1">
    <property type="nucleotide sequence ID" value="NZ_FOBB01000002.1"/>
</dbReference>
<dbReference type="Proteomes" id="UP000198984">
    <property type="component" value="Unassembled WGS sequence"/>
</dbReference>